<sequence length="270" mass="30518">MAIVNVENAYYQRQNQMILSDISFTIEQGQHQAIIGLNGSGKTTLLQLIYGGIWPLLRYSPVIEVFGQRLGQTDINELRRSIGWVSSAFTERIPPMQEVTEVVMSGRFASAGLYEHVIEEDKVQAEELMKEWGLKHLQHKPFQICSQGEKQKILITRALMASPKLLILDEPCTGLDLYSREKLLAQLERLAKQENSPTMIYITHHIEEIPPAFTHAMLMENGTIAAKGNKEDVITSGNLSKSMDLPLDVTWNKGRAWVQVISNEKESTVR</sequence>
<dbReference type="EMBL" id="WMEY01000004">
    <property type="protein sequence ID" value="MYL64523.1"/>
    <property type="molecule type" value="Genomic_DNA"/>
</dbReference>
<name>A0A845F0Y5_9BACL</name>
<dbReference type="Pfam" id="PF00005">
    <property type="entry name" value="ABC_tran"/>
    <property type="match status" value="1"/>
</dbReference>
<keyword evidence="4 6" id="KW-0067">ATP-binding</keyword>
<reference evidence="6 7" key="1">
    <citation type="submission" date="2019-11" db="EMBL/GenBank/DDBJ databases">
        <title>Genome sequences of 17 halophilic strains isolated from different environments.</title>
        <authorList>
            <person name="Furrow R.E."/>
        </authorList>
    </citation>
    <scope>NUCLEOTIDE SEQUENCE [LARGE SCALE GENOMIC DNA]</scope>
    <source>
        <strain evidence="6 7">22506_14_FS</strain>
    </source>
</reference>
<comment type="similarity">
    <text evidence="1">Belongs to the ABC transporter superfamily.</text>
</comment>
<proteinExistence type="inferred from homology"/>
<gene>
    <name evidence="6" type="ORF">GLW07_14285</name>
</gene>
<evidence type="ECO:0000256" key="1">
    <source>
        <dbReference type="ARBA" id="ARBA00005417"/>
    </source>
</evidence>
<keyword evidence="3" id="KW-0547">Nucleotide-binding</keyword>
<evidence type="ECO:0000256" key="3">
    <source>
        <dbReference type="ARBA" id="ARBA00022741"/>
    </source>
</evidence>
<evidence type="ECO:0000313" key="7">
    <source>
        <dbReference type="Proteomes" id="UP000447833"/>
    </source>
</evidence>
<dbReference type="GO" id="GO:0043190">
    <property type="term" value="C:ATP-binding cassette (ABC) transporter complex"/>
    <property type="evidence" value="ECO:0007669"/>
    <property type="project" value="TreeGrafter"/>
</dbReference>
<keyword evidence="2" id="KW-0813">Transport</keyword>
<dbReference type="Gene3D" id="3.40.50.300">
    <property type="entry name" value="P-loop containing nucleotide triphosphate hydrolases"/>
    <property type="match status" value="1"/>
</dbReference>
<dbReference type="Proteomes" id="UP000447833">
    <property type="component" value="Unassembled WGS sequence"/>
</dbReference>
<dbReference type="PANTHER" id="PTHR43553">
    <property type="entry name" value="HEAVY METAL TRANSPORTER"/>
    <property type="match status" value="1"/>
</dbReference>
<dbReference type="GO" id="GO:0016887">
    <property type="term" value="F:ATP hydrolysis activity"/>
    <property type="evidence" value="ECO:0007669"/>
    <property type="project" value="InterPro"/>
</dbReference>
<dbReference type="AlphaFoldDB" id="A0A845F0Y5"/>
<feature type="domain" description="ABC transporter" evidence="5">
    <location>
        <begin position="4"/>
        <end position="246"/>
    </location>
</feature>
<dbReference type="PROSITE" id="PS50893">
    <property type="entry name" value="ABC_TRANSPORTER_2"/>
    <property type="match status" value="1"/>
</dbReference>
<dbReference type="InterPro" id="IPR003439">
    <property type="entry name" value="ABC_transporter-like_ATP-bd"/>
</dbReference>
<dbReference type="InterPro" id="IPR003593">
    <property type="entry name" value="AAA+_ATPase"/>
</dbReference>
<evidence type="ECO:0000256" key="4">
    <source>
        <dbReference type="ARBA" id="ARBA00022840"/>
    </source>
</evidence>
<evidence type="ECO:0000313" key="6">
    <source>
        <dbReference type="EMBL" id="MYL64523.1"/>
    </source>
</evidence>
<dbReference type="GO" id="GO:0005524">
    <property type="term" value="F:ATP binding"/>
    <property type="evidence" value="ECO:0007669"/>
    <property type="project" value="UniProtKB-KW"/>
</dbReference>
<dbReference type="InterPro" id="IPR050095">
    <property type="entry name" value="ECF_ABC_transporter_ATP-bd"/>
</dbReference>
<comment type="caution">
    <text evidence="6">The sequence shown here is derived from an EMBL/GenBank/DDBJ whole genome shotgun (WGS) entry which is preliminary data.</text>
</comment>
<organism evidence="6 7">
    <name type="scientific">Guptibacillus hwajinpoensis</name>
    <dbReference type="NCBI Taxonomy" id="208199"/>
    <lineage>
        <taxon>Bacteria</taxon>
        <taxon>Bacillati</taxon>
        <taxon>Bacillota</taxon>
        <taxon>Bacilli</taxon>
        <taxon>Bacillales</taxon>
        <taxon>Guptibacillaceae</taxon>
        <taxon>Guptibacillus</taxon>
    </lineage>
</organism>
<dbReference type="PANTHER" id="PTHR43553:SF3">
    <property type="entry name" value="ABC TRANSPORTER ATP-BINDING PROTEIN MODF"/>
    <property type="match status" value="1"/>
</dbReference>
<dbReference type="SMART" id="SM00382">
    <property type="entry name" value="AAA"/>
    <property type="match status" value="1"/>
</dbReference>
<protein>
    <submittedName>
        <fullName evidence="6">ATP-binding cassette domain-containing protein</fullName>
    </submittedName>
</protein>
<dbReference type="InterPro" id="IPR027417">
    <property type="entry name" value="P-loop_NTPase"/>
</dbReference>
<accession>A0A845F0Y5</accession>
<evidence type="ECO:0000256" key="2">
    <source>
        <dbReference type="ARBA" id="ARBA00022448"/>
    </source>
</evidence>
<dbReference type="GO" id="GO:0042626">
    <property type="term" value="F:ATPase-coupled transmembrane transporter activity"/>
    <property type="evidence" value="ECO:0007669"/>
    <property type="project" value="TreeGrafter"/>
</dbReference>
<dbReference type="RefSeq" id="WP_160919965.1">
    <property type="nucleotide sequence ID" value="NZ_WMEY01000004.1"/>
</dbReference>
<dbReference type="SUPFAM" id="SSF52540">
    <property type="entry name" value="P-loop containing nucleoside triphosphate hydrolases"/>
    <property type="match status" value="1"/>
</dbReference>
<evidence type="ECO:0000259" key="5">
    <source>
        <dbReference type="PROSITE" id="PS50893"/>
    </source>
</evidence>